<evidence type="ECO:0008006" key="3">
    <source>
        <dbReference type="Google" id="ProtNLM"/>
    </source>
</evidence>
<gene>
    <name evidence="1" type="ORF">PSTEL_16765</name>
</gene>
<protein>
    <recommendedName>
        <fullName evidence="3">YdhG-like domain-containing protein</fullName>
    </recommendedName>
</protein>
<accession>A0A089LSK1</accession>
<dbReference type="KEGG" id="pste:PSTEL_16765"/>
<organism evidence="1 2">
    <name type="scientific">Paenibacillus stellifer</name>
    <dbReference type="NCBI Taxonomy" id="169760"/>
    <lineage>
        <taxon>Bacteria</taxon>
        <taxon>Bacillati</taxon>
        <taxon>Bacillota</taxon>
        <taxon>Bacilli</taxon>
        <taxon>Bacillales</taxon>
        <taxon>Paenibacillaceae</taxon>
        <taxon>Paenibacillus</taxon>
    </lineage>
</organism>
<evidence type="ECO:0000313" key="2">
    <source>
        <dbReference type="Proteomes" id="UP000029507"/>
    </source>
</evidence>
<proteinExistence type="predicted"/>
<dbReference type="AlphaFoldDB" id="A0A089LSK1"/>
<reference evidence="1 2" key="1">
    <citation type="submission" date="2014-08" db="EMBL/GenBank/DDBJ databases">
        <title>Comparative genomics of the Paenibacillus odorifer group.</title>
        <authorList>
            <person name="den Bakker H.C."/>
            <person name="Tsai Y.-C."/>
            <person name="Martin N."/>
            <person name="Korlach J."/>
            <person name="Wiedmann M."/>
        </authorList>
    </citation>
    <scope>NUCLEOTIDE SEQUENCE [LARGE SCALE GENOMIC DNA]</scope>
    <source>
        <strain evidence="1 2">DSM 14472</strain>
    </source>
</reference>
<keyword evidence="2" id="KW-1185">Reference proteome</keyword>
<dbReference type="HOGENOM" id="CLU_163102_0_0_9"/>
<sequence length="123" mass="14665">MPSEKNFTPIFDQLKKILKEYEPEMVVKTDSSEQYYLDTHKINPVNNKIIFFAATIIKKNYVSFYLMPIYSYPELLNEIPDSLRKRMQGKSCFNFKAPDDDLFQELKILTNKGYQKYKEMDLI</sequence>
<dbReference type="RefSeq" id="WP_038696834.1">
    <property type="nucleotide sequence ID" value="NZ_CP009286.1"/>
</dbReference>
<name>A0A089LSK1_9BACL</name>
<dbReference type="STRING" id="169760.PSTEL_16765"/>
<dbReference type="EMBL" id="CP009286">
    <property type="protein sequence ID" value="AIQ64506.1"/>
    <property type="molecule type" value="Genomic_DNA"/>
</dbReference>
<dbReference type="OrthoDB" id="6331972at2"/>
<dbReference type="Proteomes" id="UP000029507">
    <property type="component" value="Chromosome"/>
</dbReference>
<evidence type="ECO:0000313" key="1">
    <source>
        <dbReference type="EMBL" id="AIQ64506.1"/>
    </source>
</evidence>